<keyword evidence="2" id="KW-1185">Reference proteome</keyword>
<comment type="caution">
    <text evidence="1">The sequence shown here is derived from an EMBL/GenBank/DDBJ whole genome shotgun (WGS) entry which is preliminary data.</text>
</comment>
<sequence>MGFSSAFIPSSQNCSTINSPNSAHLLPCVNRPPASSQEESSRRGWENSLQILKQLVLLPTQGWVLSLVLYSQYTNYCPSMDPSVKILKSEVCNLLNYRRVVEQLVFWNSHNNLELNMLKTVEMIVNLRRKPPPPLTAPVIYVKNVMDMVSINLELNMLKTVEMIVNLRRKKPPPLTAPVICVKNVMDMVCIRFLGSTNTRELKSYININSFTKKDQHRMYFLHQLKKISCSLSSSLCL</sequence>
<protein>
    <submittedName>
        <fullName evidence="1">Uncharacterized protein</fullName>
    </submittedName>
</protein>
<proteinExistence type="predicted"/>
<organism evidence="1 2">
    <name type="scientific">Electrophorus voltai</name>
    <dbReference type="NCBI Taxonomy" id="2609070"/>
    <lineage>
        <taxon>Eukaryota</taxon>
        <taxon>Metazoa</taxon>
        <taxon>Chordata</taxon>
        <taxon>Craniata</taxon>
        <taxon>Vertebrata</taxon>
        <taxon>Euteleostomi</taxon>
        <taxon>Actinopterygii</taxon>
        <taxon>Neopterygii</taxon>
        <taxon>Teleostei</taxon>
        <taxon>Ostariophysi</taxon>
        <taxon>Gymnotiformes</taxon>
        <taxon>Gymnotoidei</taxon>
        <taxon>Gymnotidae</taxon>
        <taxon>Electrophorus</taxon>
    </lineage>
</organism>
<reference evidence="1" key="1">
    <citation type="submission" date="2023-03" db="EMBL/GenBank/DDBJ databases">
        <title>Electrophorus voltai genome.</title>
        <authorList>
            <person name="Bian C."/>
        </authorList>
    </citation>
    <scope>NUCLEOTIDE SEQUENCE</scope>
    <source>
        <strain evidence="1">CB-2022</strain>
        <tissue evidence="1">Muscle</tissue>
    </source>
</reference>
<accession>A0AAD9DXU6</accession>
<dbReference type="EMBL" id="JAROKS010000014">
    <property type="protein sequence ID" value="KAK1796984.1"/>
    <property type="molecule type" value="Genomic_DNA"/>
</dbReference>
<gene>
    <name evidence="1" type="ORF">P4O66_008382</name>
</gene>
<dbReference type="AlphaFoldDB" id="A0AAD9DXU6"/>
<name>A0AAD9DXU6_9TELE</name>
<dbReference type="Proteomes" id="UP001239994">
    <property type="component" value="Unassembled WGS sequence"/>
</dbReference>
<evidence type="ECO:0000313" key="2">
    <source>
        <dbReference type="Proteomes" id="UP001239994"/>
    </source>
</evidence>
<evidence type="ECO:0000313" key="1">
    <source>
        <dbReference type="EMBL" id="KAK1796984.1"/>
    </source>
</evidence>